<organism evidence="3 4">
    <name type="scientific">Methylotenera mobilis</name>
    <dbReference type="NCBI Taxonomy" id="359408"/>
    <lineage>
        <taxon>Bacteria</taxon>
        <taxon>Pseudomonadati</taxon>
        <taxon>Pseudomonadota</taxon>
        <taxon>Betaproteobacteria</taxon>
        <taxon>Nitrosomonadales</taxon>
        <taxon>Methylophilaceae</taxon>
        <taxon>Methylotenera</taxon>
    </lineage>
</organism>
<comment type="caution">
    <text evidence="3">The sequence shown here is derived from an EMBL/GenBank/DDBJ whole genome shotgun (WGS) entry which is preliminary data.</text>
</comment>
<evidence type="ECO:0000256" key="1">
    <source>
        <dbReference type="SAM" id="Phobius"/>
    </source>
</evidence>
<keyword evidence="1" id="KW-0812">Transmembrane</keyword>
<dbReference type="Proteomes" id="UP000264313">
    <property type="component" value="Unassembled WGS sequence"/>
</dbReference>
<keyword evidence="1" id="KW-0472">Membrane</keyword>
<reference evidence="3 4" key="1">
    <citation type="journal article" date="2018" name="Nat. Biotechnol.">
        <title>A standardized bacterial taxonomy based on genome phylogeny substantially revises the tree of life.</title>
        <authorList>
            <person name="Parks D.H."/>
            <person name="Chuvochina M."/>
            <person name="Waite D.W."/>
            <person name="Rinke C."/>
            <person name="Skarshewski A."/>
            <person name="Chaumeil P.A."/>
            <person name="Hugenholtz P."/>
        </authorList>
    </citation>
    <scope>NUCLEOTIDE SEQUENCE [LARGE SCALE GENOMIC DNA]</scope>
    <source>
        <strain evidence="3">UBA9958</strain>
    </source>
</reference>
<gene>
    <name evidence="3" type="ORF">DCW48_08535</name>
</gene>
<keyword evidence="1" id="KW-1133">Transmembrane helix</keyword>
<evidence type="ECO:0000313" key="4">
    <source>
        <dbReference type="Proteomes" id="UP000264313"/>
    </source>
</evidence>
<proteinExistence type="predicted"/>
<dbReference type="InterPro" id="IPR052894">
    <property type="entry name" value="AsmA-related"/>
</dbReference>
<feature type="transmembrane region" description="Helical" evidence="1">
    <location>
        <begin position="7"/>
        <end position="25"/>
    </location>
</feature>
<dbReference type="PANTHER" id="PTHR30441">
    <property type="entry name" value="DUF748 DOMAIN-CONTAINING PROTEIN"/>
    <property type="match status" value="1"/>
</dbReference>
<dbReference type="Pfam" id="PF05170">
    <property type="entry name" value="AsmA"/>
    <property type="match status" value="1"/>
</dbReference>
<evidence type="ECO:0000259" key="2">
    <source>
        <dbReference type="Pfam" id="PF05170"/>
    </source>
</evidence>
<dbReference type="InterPro" id="IPR007844">
    <property type="entry name" value="AsmA"/>
</dbReference>
<dbReference type="AlphaFoldDB" id="A0A351RC16"/>
<protein>
    <submittedName>
        <fullName evidence="3">AsmA family protein</fullName>
    </submittedName>
</protein>
<feature type="domain" description="AsmA" evidence="2">
    <location>
        <begin position="188"/>
        <end position="341"/>
    </location>
</feature>
<name>A0A351RC16_9PROT</name>
<dbReference type="GO" id="GO:0005886">
    <property type="term" value="C:plasma membrane"/>
    <property type="evidence" value="ECO:0007669"/>
    <property type="project" value="TreeGrafter"/>
</dbReference>
<dbReference type="GO" id="GO:0090313">
    <property type="term" value="P:regulation of protein targeting to membrane"/>
    <property type="evidence" value="ECO:0007669"/>
    <property type="project" value="TreeGrafter"/>
</dbReference>
<evidence type="ECO:0000313" key="3">
    <source>
        <dbReference type="EMBL" id="HBA09587.1"/>
    </source>
</evidence>
<dbReference type="PANTHER" id="PTHR30441:SF8">
    <property type="entry name" value="DUF748 DOMAIN-CONTAINING PROTEIN"/>
    <property type="match status" value="1"/>
</dbReference>
<accession>A0A351RC16</accession>
<dbReference type="EMBL" id="DNAA01000205">
    <property type="protein sequence ID" value="HBA09587.1"/>
    <property type="molecule type" value="Genomic_DNA"/>
</dbReference>
<dbReference type="STRING" id="1132855.GCA_000384255_01430"/>
<sequence length="444" mass="47382">MKKNKKILIGILVLISVLIILPFFIPIRTYLNEAEKLASDQLGVPVSISTGHFVFFPSPRVVISGLKVGKDIELEVEQLAVIPSLSTIFSETRVIDVEVTNPVVKKAAIGIVSSILDKRSEAPIESDAINIRHINIDQLTLDWPGIKLPVLTMDINLTKANQLESAKLETKDATLTLNIAPKADAHLISVSMKKWTLPIGLPLTVESAEFDMHLKSDHLEVPRVDLDMYGGKVTANLNVFWGKNWRTNGNVKVVNLSVKSPSRLVSKSVYLSGSLSGSGHFSGSAKDIGTLADHINADFKFKVNDGVLHGLDLIKVASILTKQTVGGETAFDEFSGTLNAKGQQYDLNDLEMSSGLLSGSGRVKINANKELDGTGEVALKRSISLVAIPLDISGTIENPVVLPSKAALAGAVAGTAILGPGLGTSVGIKAAGAIDKFKGLFQDD</sequence>